<dbReference type="Pfam" id="PF01758">
    <property type="entry name" value="SBF"/>
    <property type="match status" value="1"/>
</dbReference>
<keyword evidence="7" id="KW-1185">Reference proteome</keyword>
<dbReference type="Proteomes" id="UP000633278">
    <property type="component" value="Unassembled WGS sequence"/>
</dbReference>
<comment type="caution">
    <text evidence="6">The sequence shown here is derived from an EMBL/GenBank/DDBJ whole genome shotgun (WGS) entry which is preliminary data.</text>
</comment>
<dbReference type="PANTHER" id="PTHR10361:SF24">
    <property type="entry name" value="P3 PROTEIN"/>
    <property type="match status" value="1"/>
</dbReference>
<dbReference type="EMBL" id="BMJW01000001">
    <property type="protein sequence ID" value="GGG94546.1"/>
    <property type="molecule type" value="Genomic_DNA"/>
</dbReference>
<evidence type="ECO:0000256" key="4">
    <source>
        <dbReference type="ARBA" id="ARBA00023136"/>
    </source>
</evidence>
<evidence type="ECO:0000256" key="1">
    <source>
        <dbReference type="ARBA" id="ARBA00004141"/>
    </source>
</evidence>
<reference evidence="6" key="1">
    <citation type="journal article" date="2014" name="Int. J. Syst. Evol. Microbiol.">
        <title>Complete genome sequence of Corynebacterium casei LMG S-19264T (=DSM 44701T), isolated from a smear-ripened cheese.</title>
        <authorList>
            <consortium name="US DOE Joint Genome Institute (JGI-PGF)"/>
            <person name="Walter F."/>
            <person name="Albersmeier A."/>
            <person name="Kalinowski J."/>
            <person name="Ruckert C."/>
        </authorList>
    </citation>
    <scope>NUCLEOTIDE SEQUENCE</scope>
    <source>
        <strain evidence="6">CGMCC 1.15763</strain>
    </source>
</reference>
<evidence type="ECO:0000313" key="7">
    <source>
        <dbReference type="Proteomes" id="UP000633278"/>
    </source>
</evidence>
<feature type="transmembrane region" description="Helical" evidence="5">
    <location>
        <begin position="242"/>
        <end position="262"/>
    </location>
</feature>
<keyword evidence="4 5" id="KW-0472">Membrane</keyword>
<feature type="transmembrane region" description="Helical" evidence="5">
    <location>
        <begin position="185"/>
        <end position="202"/>
    </location>
</feature>
<dbReference type="InterPro" id="IPR038770">
    <property type="entry name" value="Na+/solute_symporter_sf"/>
</dbReference>
<keyword evidence="3 5" id="KW-1133">Transmembrane helix</keyword>
<organism evidence="6 7">
    <name type="scientific">Polaribacter pacificus</name>
    <dbReference type="NCBI Taxonomy" id="1775173"/>
    <lineage>
        <taxon>Bacteria</taxon>
        <taxon>Pseudomonadati</taxon>
        <taxon>Bacteroidota</taxon>
        <taxon>Flavobacteriia</taxon>
        <taxon>Flavobacteriales</taxon>
        <taxon>Flavobacteriaceae</taxon>
    </lineage>
</organism>
<evidence type="ECO:0000256" key="3">
    <source>
        <dbReference type="ARBA" id="ARBA00022989"/>
    </source>
</evidence>
<feature type="transmembrane region" description="Helical" evidence="5">
    <location>
        <begin position="21"/>
        <end position="45"/>
    </location>
</feature>
<accession>A0A917HWF8</accession>
<feature type="transmembrane region" description="Helical" evidence="5">
    <location>
        <begin position="78"/>
        <end position="103"/>
    </location>
</feature>
<dbReference type="PANTHER" id="PTHR10361">
    <property type="entry name" value="SODIUM-BILE ACID COTRANSPORTER"/>
    <property type="match status" value="1"/>
</dbReference>
<dbReference type="AlphaFoldDB" id="A0A917HWF8"/>
<feature type="transmembrane region" description="Helical" evidence="5">
    <location>
        <begin position="123"/>
        <end position="140"/>
    </location>
</feature>
<gene>
    <name evidence="6" type="ORF">GCM10011416_09870</name>
</gene>
<protein>
    <recommendedName>
        <fullName evidence="8">Bile acid:Na+ symporter, BASS family</fullName>
    </recommendedName>
</protein>
<dbReference type="GO" id="GO:0016020">
    <property type="term" value="C:membrane"/>
    <property type="evidence" value="ECO:0007669"/>
    <property type="project" value="UniProtKB-SubCell"/>
</dbReference>
<reference evidence="6" key="2">
    <citation type="submission" date="2020-09" db="EMBL/GenBank/DDBJ databases">
        <authorList>
            <person name="Sun Q."/>
            <person name="Zhou Y."/>
        </authorList>
    </citation>
    <scope>NUCLEOTIDE SEQUENCE</scope>
    <source>
        <strain evidence="6">CGMCC 1.15763</strain>
    </source>
</reference>
<dbReference type="InterPro" id="IPR004710">
    <property type="entry name" value="Bilac:Na_transpt"/>
</dbReference>
<name>A0A917HWF8_9FLAO</name>
<evidence type="ECO:0000256" key="2">
    <source>
        <dbReference type="ARBA" id="ARBA00022692"/>
    </source>
</evidence>
<proteinExistence type="predicted"/>
<evidence type="ECO:0000313" key="6">
    <source>
        <dbReference type="EMBL" id="GGG94546.1"/>
    </source>
</evidence>
<sequence>MFGMGMTLVPKDFSRIIKFPKAVLVGLTNQLIFLPIIGFLLAITFDLNPTMAVGLMILATCPGGPTSNLITQVCKGNIALSVTLTAITSIISILTIPFILSYVLDYFGTETNATIKLPILDTILQIMVITVIPISIGMLVRKFKTSFAKRMERPMRLASTLIFILVFIAVIAANFEMIGTGMKEVGLVTLALNILTMGIGYLTARLFQLDLKNAISITVESGIQNGTLAFVIATTILKNVEMGIPIGAYSVWMFVTGGVLMWQLGKRKEAKS</sequence>
<dbReference type="InterPro" id="IPR002657">
    <property type="entry name" value="BilAc:Na_symport/Acr3"/>
</dbReference>
<feature type="transmembrane region" description="Helical" evidence="5">
    <location>
        <begin position="51"/>
        <end position="71"/>
    </location>
</feature>
<evidence type="ECO:0008006" key="8">
    <source>
        <dbReference type="Google" id="ProtNLM"/>
    </source>
</evidence>
<feature type="transmembrane region" description="Helical" evidence="5">
    <location>
        <begin position="214"/>
        <end position="236"/>
    </location>
</feature>
<keyword evidence="2 5" id="KW-0812">Transmembrane</keyword>
<feature type="transmembrane region" description="Helical" evidence="5">
    <location>
        <begin position="161"/>
        <end position="179"/>
    </location>
</feature>
<comment type="subcellular location">
    <subcellularLocation>
        <location evidence="1">Membrane</location>
        <topology evidence="1">Multi-pass membrane protein</topology>
    </subcellularLocation>
</comment>
<evidence type="ECO:0000256" key="5">
    <source>
        <dbReference type="SAM" id="Phobius"/>
    </source>
</evidence>
<dbReference type="Gene3D" id="1.20.1530.20">
    <property type="match status" value="1"/>
</dbReference>